<gene>
    <name evidence="3" type="ORF">GSTENG00001970001</name>
</gene>
<keyword evidence="2" id="KW-0472">Membrane</keyword>
<name>Q4TF09_TETNG</name>
<sequence length="317" mass="35243">GRGRAKVAHAVVVIFLEFFAWGLLTTPMLTVSKQQHLRLLWWTSGVFFVARSPWELPDFCFFSLGFPVSGSPRDVPSAHFSDERSGSGREGETFTRGAPGSDGSRSSLSCGWRRVGLGRVCVLRLWTSFLLSGLPVVPLGSTDRSSVGYLGEEILPPPHRFLHLCPHPLHEDQPMVLLCSDLAVGDLRRDLLRDLCLRGRHHRGAGEEHRYGLVRLPQPSGTSLVQDYPATLAFSTLFKSISIVLFLFLLQKISNLNTAFLNGLSFLDDCSNIFNHTLSHISPKTEPSWGNVLARRLAGAWMKVLNRPFHRATKCVS</sequence>
<feature type="non-terminal residue" evidence="3">
    <location>
        <position position="1"/>
    </location>
</feature>
<keyword evidence="2" id="KW-1133">Transmembrane helix</keyword>
<feature type="compositionally biased region" description="Basic and acidic residues" evidence="1">
    <location>
        <begin position="80"/>
        <end position="93"/>
    </location>
</feature>
<proteinExistence type="predicted"/>
<feature type="region of interest" description="Disordered" evidence="1">
    <location>
        <begin position="73"/>
        <end position="107"/>
    </location>
</feature>
<protein>
    <submittedName>
        <fullName evidence="3">(spotted green pufferfish) hypothetical protein</fullName>
    </submittedName>
</protein>
<dbReference type="KEGG" id="tng:GSTEN00001970G001"/>
<feature type="transmembrane region" description="Helical" evidence="2">
    <location>
        <begin position="7"/>
        <end position="24"/>
    </location>
</feature>
<evidence type="ECO:0000256" key="1">
    <source>
        <dbReference type="SAM" id="MobiDB-lite"/>
    </source>
</evidence>
<feature type="transmembrane region" description="Helical" evidence="2">
    <location>
        <begin position="228"/>
        <end position="250"/>
    </location>
</feature>
<evidence type="ECO:0000313" key="3">
    <source>
        <dbReference type="EMBL" id="CAF88523.1"/>
    </source>
</evidence>
<dbReference type="AlphaFoldDB" id="Q4TF09"/>
<evidence type="ECO:0000256" key="2">
    <source>
        <dbReference type="SAM" id="Phobius"/>
    </source>
</evidence>
<reference evidence="3" key="1">
    <citation type="journal article" date="2004" name="Nature">
        <title>Genome duplication in the teleost fish Tetraodon nigroviridis reveals the early vertebrate proto-karyotype.</title>
        <authorList>
            <person name="Jaillon O."/>
            <person name="Aury J.-M."/>
            <person name="Brunet F."/>
            <person name="Petit J.-L."/>
            <person name="Stange-Thomann N."/>
            <person name="Mauceli E."/>
            <person name="Bouneau L."/>
            <person name="Fischer C."/>
            <person name="Ozouf-Costaz C."/>
            <person name="Bernot A."/>
            <person name="Nicaud S."/>
            <person name="Jaffe D."/>
            <person name="Fisher S."/>
            <person name="Lutfalla G."/>
            <person name="Dossat C."/>
            <person name="Segurens B."/>
            <person name="Dasilva C."/>
            <person name="Salanoubat M."/>
            <person name="Levy M."/>
            <person name="Boudet N."/>
            <person name="Castellano S."/>
            <person name="Anthouard V."/>
            <person name="Jubin C."/>
            <person name="Castelli V."/>
            <person name="Katinka M."/>
            <person name="Vacherie B."/>
            <person name="Biemont C."/>
            <person name="Skalli Z."/>
            <person name="Cattolico L."/>
            <person name="Poulain J."/>
            <person name="De Berardinis V."/>
            <person name="Cruaud C."/>
            <person name="Duprat S."/>
            <person name="Brottier P."/>
            <person name="Coutanceau J.-P."/>
            <person name="Gouzy J."/>
            <person name="Parra G."/>
            <person name="Lardier G."/>
            <person name="Chapple C."/>
            <person name="McKernan K.J."/>
            <person name="McEwan P."/>
            <person name="Bosak S."/>
            <person name="Kellis M."/>
            <person name="Volff J.-N."/>
            <person name="Guigo R."/>
            <person name="Zody M.C."/>
            <person name="Mesirov J."/>
            <person name="Lindblad-Toh K."/>
            <person name="Birren B."/>
            <person name="Nusbaum C."/>
            <person name="Kahn D."/>
            <person name="Robinson-Rechavi M."/>
            <person name="Laudet V."/>
            <person name="Schachter V."/>
            <person name="Quetier F."/>
            <person name="Saurin W."/>
            <person name="Scarpelli C."/>
            <person name="Wincker P."/>
            <person name="Lander E.S."/>
            <person name="Weissenbach J."/>
            <person name="Roest Crollius H."/>
        </authorList>
    </citation>
    <scope>NUCLEOTIDE SEQUENCE [LARGE SCALE GENOMIC DNA]</scope>
</reference>
<keyword evidence="2" id="KW-0812">Transmembrane</keyword>
<accession>Q4TF09</accession>
<comment type="caution">
    <text evidence="3">The sequence shown here is derived from an EMBL/GenBank/DDBJ whole genome shotgun (WGS) entry which is preliminary data.</text>
</comment>
<reference evidence="3" key="2">
    <citation type="submission" date="2004-02" db="EMBL/GenBank/DDBJ databases">
        <authorList>
            <consortium name="Genoscope"/>
            <consortium name="Whitehead Institute Centre for Genome Research"/>
        </authorList>
    </citation>
    <scope>NUCLEOTIDE SEQUENCE</scope>
</reference>
<dbReference type="EMBL" id="CAAE01004928">
    <property type="protein sequence ID" value="CAF88523.1"/>
    <property type="molecule type" value="Genomic_DNA"/>
</dbReference>
<organism evidence="3">
    <name type="scientific">Tetraodon nigroviridis</name>
    <name type="common">Spotted green pufferfish</name>
    <name type="synonym">Chelonodon nigroviridis</name>
    <dbReference type="NCBI Taxonomy" id="99883"/>
    <lineage>
        <taxon>Eukaryota</taxon>
        <taxon>Metazoa</taxon>
        <taxon>Chordata</taxon>
        <taxon>Craniata</taxon>
        <taxon>Vertebrata</taxon>
        <taxon>Euteleostomi</taxon>
        <taxon>Actinopterygii</taxon>
        <taxon>Neopterygii</taxon>
        <taxon>Teleostei</taxon>
        <taxon>Neoteleostei</taxon>
        <taxon>Acanthomorphata</taxon>
        <taxon>Eupercaria</taxon>
        <taxon>Tetraodontiformes</taxon>
        <taxon>Tetradontoidea</taxon>
        <taxon>Tetraodontidae</taxon>
        <taxon>Tetraodon</taxon>
    </lineage>
</organism>
<dbReference type="OrthoDB" id="419616at2759"/>